<dbReference type="GO" id="GO:0000775">
    <property type="term" value="C:chromosome, centromeric region"/>
    <property type="evidence" value="ECO:0007669"/>
    <property type="project" value="UniProtKB-SubCell"/>
</dbReference>
<evidence type="ECO:0000256" key="3">
    <source>
        <dbReference type="ARBA" id="ARBA00016382"/>
    </source>
</evidence>
<dbReference type="SUPFAM" id="SSF52540">
    <property type="entry name" value="P-loop containing nucleoside triphosphate hydrolases"/>
    <property type="match status" value="1"/>
</dbReference>
<dbReference type="Gene3D" id="3.40.50.300">
    <property type="entry name" value="P-loop containing nucleotide triphosphate hydrolases"/>
    <property type="match status" value="1"/>
</dbReference>
<keyword evidence="4" id="KW-0158">Chromosome</keyword>
<evidence type="ECO:0000313" key="7">
    <source>
        <dbReference type="EMBL" id="KAG0261633.1"/>
    </source>
</evidence>
<dbReference type="PANTHER" id="PTHR34436:SF1">
    <property type="entry name" value="CENTROMERE PROTEIN M"/>
    <property type="match status" value="1"/>
</dbReference>
<evidence type="ECO:0000256" key="5">
    <source>
        <dbReference type="ARBA" id="ARBA00023242"/>
    </source>
</evidence>
<evidence type="ECO:0000313" key="8">
    <source>
        <dbReference type="Proteomes" id="UP000807716"/>
    </source>
</evidence>
<evidence type="ECO:0000256" key="6">
    <source>
        <dbReference type="ARBA" id="ARBA00023328"/>
    </source>
</evidence>
<dbReference type="PANTHER" id="PTHR34436">
    <property type="entry name" value="CENTROMERE PROTEIN M"/>
    <property type="match status" value="1"/>
</dbReference>
<name>A0A9P6QAS7_9FUNG</name>
<dbReference type="AlphaFoldDB" id="A0A9P6QAS7"/>
<dbReference type="OrthoDB" id="2386686at2759"/>
<dbReference type="Pfam" id="PF11111">
    <property type="entry name" value="CENP-M"/>
    <property type="match status" value="1"/>
</dbReference>
<dbReference type="Proteomes" id="UP000807716">
    <property type="component" value="Unassembled WGS sequence"/>
</dbReference>
<evidence type="ECO:0000256" key="1">
    <source>
        <dbReference type="ARBA" id="ARBA00004123"/>
    </source>
</evidence>
<evidence type="ECO:0000256" key="2">
    <source>
        <dbReference type="ARBA" id="ARBA00004584"/>
    </source>
</evidence>
<proteinExistence type="predicted"/>
<dbReference type="InterPro" id="IPR020987">
    <property type="entry name" value="Centromere_Cenp-M"/>
</dbReference>
<dbReference type="InterPro" id="IPR027417">
    <property type="entry name" value="P-loop_NTPase"/>
</dbReference>
<keyword evidence="6" id="KW-0137">Centromere</keyword>
<organism evidence="7 8">
    <name type="scientific">Actinomortierella ambigua</name>
    <dbReference type="NCBI Taxonomy" id="1343610"/>
    <lineage>
        <taxon>Eukaryota</taxon>
        <taxon>Fungi</taxon>
        <taxon>Fungi incertae sedis</taxon>
        <taxon>Mucoromycota</taxon>
        <taxon>Mortierellomycotina</taxon>
        <taxon>Mortierellomycetes</taxon>
        <taxon>Mortierellales</taxon>
        <taxon>Mortierellaceae</taxon>
        <taxon>Actinomortierella</taxon>
    </lineage>
</organism>
<evidence type="ECO:0000256" key="4">
    <source>
        <dbReference type="ARBA" id="ARBA00022454"/>
    </source>
</evidence>
<protein>
    <recommendedName>
        <fullName evidence="3">Centromere protein M</fullName>
    </recommendedName>
</protein>
<gene>
    <name evidence="7" type="ORF">DFQ27_002868</name>
</gene>
<dbReference type="EMBL" id="JAAAJB010000210">
    <property type="protein sequence ID" value="KAG0261633.1"/>
    <property type="molecule type" value="Genomic_DNA"/>
</dbReference>
<sequence length="239" mass="26481">MATPNGMHQHIATVLLVGPAGAGKRSLAAAIRDSAATNTSTKDTVRIHFRTAEVLPVPTDNDVRSKTMSMIPTLSTAHQNQPGDDEKRGSFRYDIILIVVDMTNKKSWVDCQKSLRSLEPSWFLGHCAMVVTKVDQTAHYAFDREDIEDFIAEFYEFPVFWANLQDAAELVDVAMGSLRLLGVATGLYLAGAEEPSRRSRKPFLPPAVSYSFTRTPDFYHTVSTVIHRGHTENEGDPLS</sequence>
<accession>A0A9P6QAS7</accession>
<keyword evidence="8" id="KW-1185">Reference proteome</keyword>
<dbReference type="GO" id="GO:0005634">
    <property type="term" value="C:nucleus"/>
    <property type="evidence" value="ECO:0007669"/>
    <property type="project" value="UniProtKB-SubCell"/>
</dbReference>
<keyword evidence="5" id="KW-0539">Nucleus</keyword>
<comment type="caution">
    <text evidence="7">The sequence shown here is derived from an EMBL/GenBank/DDBJ whole genome shotgun (WGS) entry which is preliminary data.</text>
</comment>
<comment type="subcellular location">
    <subcellularLocation>
        <location evidence="2">Chromosome</location>
        <location evidence="2">Centromere</location>
    </subcellularLocation>
    <subcellularLocation>
        <location evidence="1">Nucleus</location>
    </subcellularLocation>
</comment>
<reference evidence="7" key="1">
    <citation type="journal article" date="2020" name="Fungal Divers.">
        <title>Resolving the Mortierellaceae phylogeny through synthesis of multi-gene phylogenetics and phylogenomics.</title>
        <authorList>
            <person name="Vandepol N."/>
            <person name="Liber J."/>
            <person name="Desiro A."/>
            <person name="Na H."/>
            <person name="Kennedy M."/>
            <person name="Barry K."/>
            <person name="Grigoriev I.V."/>
            <person name="Miller A.N."/>
            <person name="O'Donnell K."/>
            <person name="Stajich J.E."/>
            <person name="Bonito G."/>
        </authorList>
    </citation>
    <scope>NUCLEOTIDE SEQUENCE</scope>
    <source>
        <strain evidence="7">BC1065</strain>
    </source>
</reference>